<reference evidence="1 2" key="1">
    <citation type="journal article" date="2022" name="Nat. Plants">
        <title>Genomes of leafy and leafless Platanthera orchids illuminate the evolution of mycoheterotrophy.</title>
        <authorList>
            <person name="Li M.H."/>
            <person name="Liu K.W."/>
            <person name="Li Z."/>
            <person name="Lu H.C."/>
            <person name="Ye Q.L."/>
            <person name="Zhang D."/>
            <person name="Wang J.Y."/>
            <person name="Li Y.F."/>
            <person name="Zhong Z.M."/>
            <person name="Liu X."/>
            <person name="Yu X."/>
            <person name="Liu D.K."/>
            <person name="Tu X.D."/>
            <person name="Liu B."/>
            <person name="Hao Y."/>
            <person name="Liao X.Y."/>
            <person name="Jiang Y.T."/>
            <person name="Sun W.H."/>
            <person name="Chen J."/>
            <person name="Chen Y.Q."/>
            <person name="Ai Y."/>
            <person name="Zhai J.W."/>
            <person name="Wu S.S."/>
            <person name="Zhou Z."/>
            <person name="Hsiao Y.Y."/>
            <person name="Wu W.L."/>
            <person name="Chen Y.Y."/>
            <person name="Lin Y.F."/>
            <person name="Hsu J.L."/>
            <person name="Li C.Y."/>
            <person name="Wang Z.W."/>
            <person name="Zhao X."/>
            <person name="Zhong W.Y."/>
            <person name="Ma X.K."/>
            <person name="Ma L."/>
            <person name="Huang J."/>
            <person name="Chen G.Z."/>
            <person name="Huang M.Z."/>
            <person name="Huang L."/>
            <person name="Peng D.H."/>
            <person name="Luo Y.B."/>
            <person name="Zou S.Q."/>
            <person name="Chen S.P."/>
            <person name="Lan S."/>
            <person name="Tsai W.C."/>
            <person name="Van de Peer Y."/>
            <person name="Liu Z.J."/>
        </authorList>
    </citation>
    <scope>NUCLEOTIDE SEQUENCE [LARGE SCALE GENOMIC DNA]</scope>
    <source>
        <strain evidence="1">Lor287</strain>
    </source>
</reference>
<sequence>MRRLQSRWGPHICDFLLALDAVGSRTQEKIHSGTVFVTCMYDGPCKNLGPPVTPPTTRKNCSKHFPRLQQSTDTCHYSDTAPDLIPFFLHATLFAFSFHLRPYSSPYRRTWEGISRRPKLLAAGPSHRSQEVRSSSPFRANRHISPIFSSDARSTVSGSDPTVSHRRSLVFSSPVHASGFILLFYGSISLNLNVFRCCSEQQAAGNMVAAASRCLGRAVGKAVASPAAALQYETAACCCFPIVESTSRSPLSSQHQEIAGKAVAQIHAKRSLAC</sequence>
<keyword evidence="2" id="KW-1185">Reference proteome</keyword>
<comment type="caution">
    <text evidence="1">The sequence shown here is derived from an EMBL/GenBank/DDBJ whole genome shotgun (WGS) entry which is preliminary data.</text>
</comment>
<name>A0AAP0BQS3_9ASPA</name>
<dbReference type="Proteomes" id="UP001418222">
    <property type="component" value="Unassembled WGS sequence"/>
</dbReference>
<evidence type="ECO:0000313" key="2">
    <source>
        <dbReference type="Proteomes" id="UP001418222"/>
    </source>
</evidence>
<protein>
    <submittedName>
        <fullName evidence="1">Uncharacterized protein</fullName>
    </submittedName>
</protein>
<accession>A0AAP0BQS3</accession>
<proteinExistence type="predicted"/>
<evidence type="ECO:0000313" key="1">
    <source>
        <dbReference type="EMBL" id="KAK8947383.1"/>
    </source>
</evidence>
<dbReference type="AlphaFoldDB" id="A0AAP0BQS3"/>
<dbReference type="EMBL" id="JBBWWQ010000005">
    <property type="protein sequence ID" value="KAK8947383.1"/>
    <property type="molecule type" value="Genomic_DNA"/>
</dbReference>
<organism evidence="1 2">
    <name type="scientific">Platanthera zijinensis</name>
    <dbReference type="NCBI Taxonomy" id="2320716"/>
    <lineage>
        <taxon>Eukaryota</taxon>
        <taxon>Viridiplantae</taxon>
        <taxon>Streptophyta</taxon>
        <taxon>Embryophyta</taxon>
        <taxon>Tracheophyta</taxon>
        <taxon>Spermatophyta</taxon>
        <taxon>Magnoliopsida</taxon>
        <taxon>Liliopsida</taxon>
        <taxon>Asparagales</taxon>
        <taxon>Orchidaceae</taxon>
        <taxon>Orchidoideae</taxon>
        <taxon>Orchideae</taxon>
        <taxon>Orchidinae</taxon>
        <taxon>Platanthera</taxon>
    </lineage>
</organism>
<gene>
    <name evidence="1" type="ORF">KSP39_PZI006515</name>
</gene>